<comment type="caution">
    <text evidence="6">The sequence shown here is derived from an EMBL/GenBank/DDBJ whole genome shotgun (WGS) entry which is preliminary data.</text>
</comment>
<evidence type="ECO:0000256" key="2">
    <source>
        <dbReference type="ARBA" id="ARBA00023157"/>
    </source>
</evidence>
<dbReference type="NCBIfam" id="TIGR01614">
    <property type="entry name" value="PME_inhib"/>
    <property type="match status" value="1"/>
</dbReference>
<feature type="chain" id="PRO_5023822063" description="Pectinesterase inhibitor domain-containing protein" evidence="4">
    <location>
        <begin position="22"/>
        <end position="175"/>
    </location>
</feature>
<dbReference type="SUPFAM" id="SSF101148">
    <property type="entry name" value="Plant invertase/pectin methylesterase inhibitor"/>
    <property type="match status" value="1"/>
</dbReference>
<keyword evidence="2" id="KW-1015">Disulfide bond</keyword>
<organism evidence="6 7">
    <name type="scientific">Eragrostis curvula</name>
    <name type="common">weeping love grass</name>
    <dbReference type="NCBI Taxonomy" id="38414"/>
    <lineage>
        <taxon>Eukaryota</taxon>
        <taxon>Viridiplantae</taxon>
        <taxon>Streptophyta</taxon>
        <taxon>Embryophyta</taxon>
        <taxon>Tracheophyta</taxon>
        <taxon>Spermatophyta</taxon>
        <taxon>Magnoliopsida</taxon>
        <taxon>Liliopsida</taxon>
        <taxon>Poales</taxon>
        <taxon>Poaceae</taxon>
        <taxon>PACMAD clade</taxon>
        <taxon>Chloridoideae</taxon>
        <taxon>Eragrostideae</taxon>
        <taxon>Eragrostidinae</taxon>
        <taxon>Eragrostis</taxon>
    </lineage>
</organism>
<dbReference type="OrthoDB" id="679957at2759"/>
<dbReference type="InterPro" id="IPR035513">
    <property type="entry name" value="Invertase/methylesterase_inhib"/>
</dbReference>
<dbReference type="Gramene" id="TVU28047">
    <property type="protein sequence ID" value="TVU28047"/>
    <property type="gene ID" value="EJB05_19554"/>
</dbReference>
<evidence type="ECO:0000313" key="7">
    <source>
        <dbReference type="Proteomes" id="UP000324897"/>
    </source>
</evidence>
<dbReference type="EMBL" id="RWGY01000011">
    <property type="protein sequence ID" value="TVU28047.1"/>
    <property type="molecule type" value="Genomic_DNA"/>
</dbReference>
<sequence>MARPVATLIFAMVIIPALAIANSPVINATCAALTPQLYEYCVGVLSADPAATNATDAHGLATAAVNITADKAAATLQVIAYLISELNTCQDIYARMEEGLANVLTDIRDGRFKSAMLEMDVNVTGSPNGGCDIMLFEGNAQKDPISEENTQNDLWASLADAILETIERNVSKRGT</sequence>
<evidence type="ECO:0000256" key="3">
    <source>
        <dbReference type="ARBA" id="ARBA00038471"/>
    </source>
</evidence>
<dbReference type="PANTHER" id="PTHR35357:SF24">
    <property type="entry name" value="OS04G0587200 PROTEIN"/>
    <property type="match status" value="1"/>
</dbReference>
<name>A0A5J9UY86_9POAL</name>
<proteinExistence type="inferred from homology"/>
<feature type="domain" description="Pectinesterase inhibitor" evidence="5">
    <location>
        <begin position="25"/>
        <end position="113"/>
    </location>
</feature>
<keyword evidence="1 4" id="KW-0732">Signal</keyword>
<accession>A0A5J9UY86</accession>
<keyword evidence="7" id="KW-1185">Reference proteome</keyword>
<feature type="non-terminal residue" evidence="6">
    <location>
        <position position="1"/>
    </location>
</feature>
<dbReference type="Proteomes" id="UP000324897">
    <property type="component" value="Chromosome 1"/>
</dbReference>
<evidence type="ECO:0000313" key="6">
    <source>
        <dbReference type="EMBL" id="TVU28047.1"/>
    </source>
</evidence>
<evidence type="ECO:0000259" key="5">
    <source>
        <dbReference type="Pfam" id="PF04043"/>
    </source>
</evidence>
<comment type="similarity">
    <text evidence="3">Belongs to the PMEI family.</text>
</comment>
<evidence type="ECO:0000256" key="1">
    <source>
        <dbReference type="ARBA" id="ARBA00022729"/>
    </source>
</evidence>
<dbReference type="InterPro" id="IPR006501">
    <property type="entry name" value="Pectinesterase_inhib_dom"/>
</dbReference>
<dbReference type="PANTHER" id="PTHR35357">
    <property type="entry name" value="OS02G0537100 PROTEIN"/>
    <property type="match status" value="1"/>
</dbReference>
<dbReference type="GO" id="GO:0004857">
    <property type="term" value="F:enzyme inhibitor activity"/>
    <property type="evidence" value="ECO:0007669"/>
    <property type="project" value="InterPro"/>
</dbReference>
<dbReference type="Gene3D" id="1.20.140.40">
    <property type="entry name" value="Invertase/pectin methylesterase inhibitor family protein"/>
    <property type="match status" value="1"/>
</dbReference>
<reference evidence="6 7" key="1">
    <citation type="journal article" date="2019" name="Sci. Rep.">
        <title>A high-quality genome of Eragrostis curvula grass provides insights into Poaceae evolution and supports new strategies to enhance forage quality.</title>
        <authorList>
            <person name="Carballo J."/>
            <person name="Santos B.A.C.M."/>
            <person name="Zappacosta D."/>
            <person name="Garbus I."/>
            <person name="Selva J.P."/>
            <person name="Gallo C.A."/>
            <person name="Diaz A."/>
            <person name="Albertini E."/>
            <person name="Caccamo M."/>
            <person name="Echenique V."/>
        </authorList>
    </citation>
    <scope>NUCLEOTIDE SEQUENCE [LARGE SCALE GENOMIC DNA]</scope>
    <source>
        <strain evidence="7">cv. Victoria</strain>
        <tissue evidence="6">Leaf</tissue>
    </source>
</reference>
<dbReference type="AlphaFoldDB" id="A0A5J9UY86"/>
<gene>
    <name evidence="6" type="ORF">EJB05_19554</name>
</gene>
<evidence type="ECO:0000256" key="4">
    <source>
        <dbReference type="SAM" id="SignalP"/>
    </source>
</evidence>
<feature type="signal peptide" evidence="4">
    <location>
        <begin position="1"/>
        <end position="21"/>
    </location>
</feature>
<dbReference type="Pfam" id="PF04043">
    <property type="entry name" value="PMEI"/>
    <property type="match status" value="1"/>
</dbReference>
<protein>
    <recommendedName>
        <fullName evidence="5">Pectinesterase inhibitor domain-containing protein</fullName>
    </recommendedName>
</protein>